<evidence type="ECO:0000256" key="6">
    <source>
        <dbReference type="ARBA" id="ARBA00023077"/>
    </source>
</evidence>
<evidence type="ECO:0000256" key="10">
    <source>
        <dbReference type="PROSITE-ProRule" id="PRU01360"/>
    </source>
</evidence>
<dbReference type="OrthoDB" id="9796221at2"/>
<comment type="similarity">
    <text evidence="10 11">Belongs to the TonB-dependent receptor family.</text>
</comment>
<dbReference type="InterPro" id="IPR036942">
    <property type="entry name" value="Beta-barrel_TonB_sf"/>
</dbReference>
<dbReference type="InterPro" id="IPR037066">
    <property type="entry name" value="Plug_dom_sf"/>
</dbReference>
<comment type="subcellular location">
    <subcellularLocation>
        <location evidence="1 10">Cell outer membrane</location>
        <topology evidence="1 10">Multi-pass membrane protein</topology>
    </subcellularLocation>
</comment>
<evidence type="ECO:0000259" key="13">
    <source>
        <dbReference type="Pfam" id="PF07715"/>
    </source>
</evidence>
<dbReference type="InterPro" id="IPR039426">
    <property type="entry name" value="TonB-dep_rcpt-like"/>
</dbReference>
<dbReference type="KEGG" id="pbr:PB2503_11419"/>
<dbReference type="Pfam" id="PF00593">
    <property type="entry name" value="TonB_dep_Rec_b-barrel"/>
    <property type="match status" value="1"/>
</dbReference>
<evidence type="ECO:0000256" key="4">
    <source>
        <dbReference type="ARBA" id="ARBA00022692"/>
    </source>
</evidence>
<dbReference type="SUPFAM" id="SSF56935">
    <property type="entry name" value="Porins"/>
    <property type="match status" value="1"/>
</dbReference>
<evidence type="ECO:0000256" key="8">
    <source>
        <dbReference type="ARBA" id="ARBA00023170"/>
    </source>
</evidence>
<dbReference type="InterPro" id="IPR012910">
    <property type="entry name" value="Plug_dom"/>
</dbReference>
<reference evidence="14 15" key="2">
    <citation type="journal article" date="2011" name="J. Bacteriol.">
        <title>Complete genome sequence of strain HTCC2503T of Parvularcula bermudensis, the type species of the order "Parvularculales" in the class Alphaproteobacteria.</title>
        <authorList>
            <person name="Oh H.M."/>
            <person name="Kang I."/>
            <person name="Vergin K.L."/>
            <person name="Kang D."/>
            <person name="Rhee K.H."/>
            <person name="Giovannoni S.J."/>
            <person name="Cho J.C."/>
        </authorList>
    </citation>
    <scope>NUCLEOTIDE SEQUENCE [LARGE SCALE GENOMIC DNA]</scope>
    <source>
        <strain evidence="15">ATCC BAA-594 / HTCC2503 / KCTC 12087</strain>
    </source>
</reference>
<protein>
    <submittedName>
        <fullName evidence="14">Putative TonB dependent Vitamin B12 outer membrane receptor</fullName>
    </submittedName>
</protein>
<evidence type="ECO:0000256" key="2">
    <source>
        <dbReference type="ARBA" id="ARBA00022448"/>
    </source>
</evidence>
<reference evidence="15" key="1">
    <citation type="submission" date="2010-08" db="EMBL/GenBank/DDBJ databases">
        <title>Genome sequence of Parvularcula bermudensis HTCC2503.</title>
        <authorList>
            <person name="Kang D.-M."/>
            <person name="Oh H.-M."/>
            <person name="Cho J.-C."/>
        </authorList>
    </citation>
    <scope>NUCLEOTIDE SEQUENCE [LARGE SCALE GENOMIC DNA]</scope>
    <source>
        <strain evidence="15">ATCC BAA-594 / HTCC2503 / KCTC 12087</strain>
    </source>
</reference>
<evidence type="ECO:0000313" key="15">
    <source>
        <dbReference type="Proteomes" id="UP000001302"/>
    </source>
</evidence>
<dbReference type="GO" id="GO:0009279">
    <property type="term" value="C:cell outer membrane"/>
    <property type="evidence" value="ECO:0007669"/>
    <property type="project" value="UniProtKB-SubCell"/>
</dbReference>
<sequence length="614" mass="65377">MGLSAWALSGALAVVGNQPQGDGRDQAEEDIIIVDGTRLPQSLAETGTAISVLDRTDLERRQSPFLVEALAAQPGVTVNTNGAFGGTASVRLRGAASAQTLLVIDGLPVNDTAAPAGGYDFSRLGTAGIKTVEVLKGPQSVLWGADAIGGVVLVNTVTPRREGISGTVGAELGSFATRSGMVDLELGGSSGGLALIGNALTTDGISKADEAAGNEESDGFHRAQWLIKGDVDLGAHATLTGSFFGSEARTDLDRFDASAVGSVADGDDYDEAAEQGGQVRLNLGGDGHLFAHEFTLGTWRLSRDSFSGGQLSFSTEGERQLYRYLGKGKLGQRNRIALGVEQEKTSVETEDATTDSLFLLHEFRASDRLTLTIGGRIDDDSRFGSETTTRIAAAYDVTDALTLRGNWGEGIKAPSVFQTTYVCTFCGLTEPNDELRAERAEGTELGFDWDPAYFPATLSMTVFQQSFDDLIDFTFTDGYVNIDHVETVGGEAAVRLVPLPWLTVDGAYTFLDTEDEAGDLLIRLPRHSGDLALIGEGTGRLSGALFVRYNGEEQTVSGEDLPAWTRVDVTATYALTDDLVFYSRIENLFDEEYQQVLGYGTPGRSGFIGVKVEY</sequence>
<dbReference type="PROSITE" id="PS52016">
    <property type="entry name" value="TONB_DEPENDENT_REC_3"/>
    <property type="match status" value="1"/>
</dbReference>
<evidence type="ECO:0000256" key="5">
    <source>
        <dbReference type="ARBA" id="ARBA00022729"/>
    </source>
</evidence>
<keyword evidence="7 10" id="KW-0472">Membrane</keyword>
<dbReference type="PANTHER" id="PTHR30069">
    <property type="entry name" value="TONB-DEPENDENT OUTER MEMBRANE RECEPTOR"/>
    <property type="match status" value="1"/>
</dbReference>
<dbReference type="InterPro" id="IPR000531">
    <property type="entry name" value="Beta-barrel_TonB"/>
</dbReference>
<feature type="domain" description="TonB-dependent receptor-like beta-barrel" evidence="12">
    <location>
        <begin position="217"/>
        <end position="588"/>
    </location>
</feature>
<evidence type="ECO:0000256" key="7">
    <source>
        <dbReference type="ARBA" id="ARBA00023136"/>
    </source>
</evidence>
<proteinExistence type="inferred from homology"/>
<dbReference type="STRING" id="314260.PB2503_11419"/>
<evidence type="ECO:0000256" key="1">
    <source>
        <dbReference type="ARBA" id="ARBA00004571"/>
    </source>
</evidence>
<evidence type="ECO:0000256" key="3">
    <source>
        <dbReference type="ARBA" id="ARBA00022452"/>
    </source>
</evidence>
<evidence type="ECO:0000256" key="11">
    <source>
        <dbReference type="RuleBase" id="RU003357"/>
    </source>
</evidence>
<accession>E0TCH3</accession>
<keyword evidence="5" id="KW-0732">Signal</keyword>
<dbReference type="PANTHER" id="PTHR30069:SF29">
    <property type="entry name" value="HEMOGLOBIN AND HEMOGLOBIN-HAPTOGLOBIN-BINDING PROTEIN 1-RELATED"/>
    <property type="match status" value="1"/>
</dbReference>
<keyword evidence="4 10" id="KW-0812">Transmembrane</keyword>
<keyword evidence="2 10" id="KW-0813">Transport</keyword>
<keyword evidence="3 10" id="KW-1134">Transmembrane beta strand</keyword>
<feature type="domain" description="TonB-dependent receptor plug" evidence="13">
    <location>
        <begin position="43"/>
        <end position="151"/>
    </location>
</feature>
<dbReference type="eggNOG" id="COG4206">
    <property type="taxonomic scope" value="Bacteria"/>
</dbReference>
<dbReference type="GO" id="GO:0044718">
    <property type="term" value="P:siderophore transmembrane transport"/>
    <property type="evidence" value="ECO:0007669"/>
    <property type="project" value="TreeGrafter"/>
</dbReference>
<evidence type="ECO:0000256" key="9">
    <source>
        <dbReference type="ARBA" id="ARBA00023237"/>
    </source>
</evidence>
<dbReference type="AlphaFoldDB" id="E0TCH3"/>
<dbReference type="RefSeq" id="WP_013301303.1">
    <property type="nucleotide sequence ID" value="NC_014414.1"/>
</dbReference>
<dbReference type="Gene3D" id="2.170.130.10">
    <property type="entry name" value="TonB-dependent receptor, plug domain"/>
    <property type="match status" value="1"/>
</dbReference>
<evidence type="ECO:0000313" key="14">
    <source>
        <dbReference type="EMBL" id="ADM10329.1"/>
    </source>
</evidence>
<keyword evidence="8 14" id="KW-0675">Receptor</keyword>
<gene>
    <name evidence="14" type="ordered locus">PB2503_11419</name>
</gene>
<keyword evidence="9 10" id="KW-0998">Cell outer membrane</keyword>
<evidence type="ECO:0000259" key="12">
    <source>
        <dbReference type="Pfam" id="PF00593"/>
    </source>
</evidence>
<dbReference type="GO" id="GO:0015344">
    <property type="term" value="F:siderophore uptake transmembrane transporter activity"/>
    <property type="evidence" value="ECO:0007669"/>
    <property type="project" value="TreeGrafter"/>
</dbReference>
<dbReference type="HOGENOM" id="CLU_008287_18_5_5"/>
<dbReference type="CDD" id="cd01347">
    <property type="entry name" value="ligand_gated_channel"/>
    <property type="match status" value="1"/>
</dbReference>
<dbReference type="Pfam" id="PF07715">
    <property type="entry name" value="Plug"/>
    <property type="match status" value="1"/>
</dbReference>
<dbReference type="Proteomes" id="UP000001302">
    <property type="component" value="Chromosome"/>
</dbReference>
<organism evidence="14 15">
    <name type="scientific">Parvularcula bermudensis (strain ATCC BAA-594 / HTCC2503 / KCTC 12087)</name>
    <dbReference type="NCBI Taxonomy" id="314260"/>
    <lineage>
        <taxon>Bacteria</taxon>
        <taxon>Pseudomonadati</taxon>
        <taxon>Pseudomonadota</taxon>
        <taxon>Alphaproteobacteria</taxon>
        <taxon>Parvularculales</taxon>
        <taxon>Parvularculaceae</taxon>
        <taxon>Parvularcula</taxon>
    </lineage>
</organism>
<dbReference type="EMBL" id="CP002156">
    <property type="protein sequence ID" value="ADM10329.1"/>
    <property type="molecule type" value="Genomic_DNA"/>
</dbReference>
<dbReference type="Gene3D" id="2.40.170.20">
    <property type="entry name" value="TonB-dependent receptor, beta-barrel domain"/>
    <property type="match status" value="1"/>
</dbReference>
<keyword evidence="6 11" id="KW-0798">TonB box</keyword>
<keyword evidence="15" id="KW-1185">Reference proteome</keyword>
<name>E0TCH3_PARBH</name>